<gene>
    <name evidence="3" type="ORF">FCV50_18480</name>
</gene>
<sequence>MNHIKLIKSEQDHEQALARLMALMEMDPEPNSIESDEIDVLAVLIEKYEEEAFPIDMPNPIEAIKFRMDQQGLTNKDLVAYIGSAPKVSEVLNGKRNLSLNMIRRLSEGLGISADVLIRSPEQKNACESEIDWYAFPLSEMRKRGYFEGFNGSLLELKEYAAEQITAFLSSVSSGFNLKPALLRSSAHLRSNDKEVDPYALWAWQVRVLQKANEEKLPANYKQGTVNLEWMQKLVSLSWSAQGASLAVEFLNKHGIHLITEQHLPKTYLDGAVCVKSDGNPVIALTLRHDRLDSFWFSLMHELAHLALHLDGNETWYLDDLDALGGSEVEQEADALAQEALIPSDLWKKKCLIDAESVRVLSEELEISPCIVAGRARHETGNHSMFGSLFRDKVRQHF</sequence>
<dbReference type="GO" id="GO:0006355">
    <property type="term" value="P:regulation of DNA-templated transcription"/>
    <property type="evidence" value="ECO:0007669"/>
    <property type="project" value="InterPro"/>
</dbReference>
<comment type="caution">
    <text evidence="3">The sequence shown here is derived from an EMBL/GenBank/DDBJ whole genome shotgun (WGS) entry which is preliminary data.</text>
</comment>
<dbReference type="SUPFAM" id="SSF47413">
    <property type="entry name" value="lambda repressor-like DNA-binding domains"/>
    <property type="match status" value="1"/>
</dbReference>
<dbReference type="Proteomes" id="UP000307574">
    <property type="component" value="Unassembled WGS sequence"/>
</dbReference>
<dbReference type="PANTHER" id="PTHR40455:SF1">
    <property type="entry name" value="ANTITOXIN HIGA"/>
    <property type="match status" value="1"/>
</dbReference>
<evidence type="ECO:0000259" key="2">
    <source>
        <dbReference type="PROSITE" id="PS50943"/>
    </source>
</evidence>
<dbReference type="PANTHER" id="PTHR40455">
    <property type="entry name" value="ANTITOXIN HIGA"/>
    <property type="match status" value="1"/>
</dbReference>
<dbReference type="SMART" id="SM00530">
    <property type="entry name" value="HTH_XRE"/>
    <property type="match status" value="1"/>
</dbReference>
<dbReference type="RefSeq" id="WP_136981064.1">
    <property type="nucleotide sequence ID" value="NZ_JBFRRD010000016.1"/>
</dbReference>
<protein>
    <submittedName>
        <fullName evidence="3">ImmA/IrrE family metallo-endopeptidase</fullName>
    </submittedName>
</protein>
<dbReference type="PROSITE" id="PS50943">
    <property type="entry name" value="HTH_CROC1"/>
    <property type="match status" value="1"/>
</dbReference>
<dbReference type="InterPro" id="IPR010982">
    <property type="entry name" value="Lambda_DNA-bd_dom_sf"/>
</dbReference>
<dbReference type="InterPro" id="IPR001387">
    <property type="entry name" value="Cro/C1-type_HTH"/>
</dbReference>
<reference evidence="3 4" key="1">
    <citation type="submission" date="2019-04" db="EMBL/GenBank/DDBJ databases">
        <title>A reverse ecology approach based on a biological definition of microbial populations.</title>
        <authorList>
            <person name="Arevalo P."/>
            <person name="Vaninsberghe D."/>
            <person name="Elsherbini J."/>
            <person name="Gore J."/>
            <person name="Polz M."/>
        </authorList>
    </citation>
    <scope>NUCLEOTIDE SEQUENCE [LARGE SCALE GENOMIC DNA]</scope>
    <source>
        <strain evidence="3 4">10N.261.46.F4</strain>
    </source>
</reference>
<evidence type="ECO:0000256" key="1">
    <source>
        <dbReference type="ARBA" id="ARBA00007227"/>
    </source>
</evidence>
<dbReference type="GO" id="GO:0001046">
    <property type="term" value="F:core promoter sequence-specific DNA binding"/>
    <property type="evidence" value="ECO:0007669"/>
    <property type="project" value="TreeGrafter"/>
</dbReference>
<dbReference type="CDD" id="cd00093">
    <property type="entry name" value="HTH_XRE"/>
    <property type="match status" value="1"/>
</dbReference>
<dbReference type="Gene3D" id="1.10.260.40">
    <property type="entry name" value="lambda repressor-like DNA-binding domains"/>
    <property type="match status" value="1"/>
</dbReference>
<evidence type="ECO:0000313" key="4">
    <source>
        <dbReference type="Proteomes" id="UP000307574"/>
    </source>
</evidence>
<dbReference type="InterPro" id="IPR010359">
    <property type="entry name" value="IrrE_HExxH"/>
</dbReference>
<proteinExistence type="inferred from homology"/>
<dbReference type="Pfam" id="PF01381">
    <property type="entry name" value="HTH_3"/>
    <property type="match status" value="1"/>
</dbReference>
<dbReference type="Pfam" id="PF06114">
    <property type="entry name" value="Peptidase_M78"/>
    <property type="match status" value="1"/>
</dbReference>
<feature type="domain" description="HTH cro/C1-type" evidence="2">
    <location>
        <begin position="64"/>
        <end position="117"/>
    </location>
</feature>
<dbReference type="AlphaFoldDB" id="A0A4U1Z3E6"/>
<comment type="similarity">
    <text evidence="1">Belongs to the short-chain fatty acyl-CoA assimilation regulator (ScfR) family.</text>
</comment>
<dbReference type="InterPro" id="IPR039060">
    <property type="entry name" value="Antitox_HigA"/>
</dbReference>
<dbReference type="EMBL" id="SYUV01000069">
    <property type="protein sequence ID" value="TKF28132.1"/>
    <property type="molecule type" value="Genomic_DNA"/>
</dbReference>
<name>A0A4U1Z3E6_9VIBR</name>
<organism evidence="3 4">
    <name type="scientific">Vibrio kanaloae</name>
    <dbReference type="NCBI Taxonomy" id="170673"/>
    <lineage>
        <taxon>Bacteria</taxon>
        <taxon>Pseudomonadati</taxon>
        <taxon>Pseudomonadota</taxon>
        <taxon>Gammaproteobacteria</taxon>
        <taxon>Vibrionales</taxon>
        <taxon>Vibrionaceae</taxon>
        <taxon>Vibrio</taxon>
    </lineage>
</organism>
<evidence type="ECO:0000313" key="3">
    <source>
        <dbReference type="EMBL" id="TKF28132.1"/>
    </source>
</evidence>
<accession>A0A4U1Z3E6</accession>